<dbReference type="PROSITE" id="PS51107">
    <property type="entry name" value="PTS_EIIC_TYPE_5"/>
    <property type="match status" value="1"/>
</dbReference>
<protein>
    <submittedName>
        <fullName evidence="2">PTS glucitol/sorbitol transporter subunit IIC</fullName>
    </submittedName>
</protein>
<gene>
    <name evidence="2" type="ORF">ACFSCT_05725</name>
</gene>
<dbReference type="RefSeq" id="WP_379140873.1">
    <property type="nucleotide sequence ID" value="NZ_JBHUEN010000016.1"/>
</dbReference>
<dbReference type="Proteomes" id="UP001597213">
    <property type="component" value="Unassembled WGS sequence"/>
</dbReference>
<reference evidence="3" key="1">
    <citation type="journal article" date="2019" name="Int. J. Syst. Evol. Microbiol.">
        <title>The Global Catalogue of Microorganisms (GCM) 10K type strain sequencing project: providing services to taxonomists for standard genome sequencing and annotation.</title>
        <authorList>
            <consortium name="The Broad Institute Genomics Platform"/>
            <consortium name="The Broad Institute Genome Sequencing Center for Infectious Disease"/>
            <person name="Wu L."/>
            <person name="Ma J."/>
        </authorList>
    </citation>
    <scope>NUCLEOTIDE SEQUENCE [LARGE SCALE GENOMIC DNA]</scope>
    <source>
        <strain evidence="3">CCUG 56029</strain>
    </source>
</reference>
<dbReference type="PANTHER" id="PTHR40399">
    <property type="entry name" value="PTS SYSTEM GLUCITOL/SORBITOL-SPECIFIC EIIC COMPONENT"/>
    <property type="match status" value="1"/>
</dbReference>
<keyword evidence="1" id="KW-0472">Membrane</keyword>
<accession>A0ABW4R5H5</accession>
<sequence length="264" mass="28590">MSISDIAIQTTEMAPHYLAWVGSYADQLNLGAQHAATTATTTGGHGAGAELLRYAQAATTATDAGGGPSYADQVQGLAQEEQFSWLTSIGKHFIGVFQKGGETFAGFVTGIIPTLIVLMTAFYALTEMVGEQRVHGFARFAGRIALTRYTILPVLAMFFLTNPMAYTFGTFLEEKHKPAFYDSAVSFCHPILGLFPHANPGEYFVWGGVLVAIQQLEAVGTVSSGYHVRLAMFYFGVGVIVILLRGIVTEYITRLMASRQKIEL</sequence>
<feature type="transmembrane region" description="Helical" evidence="1">
    <location>
        <begin position="231"/>
        <end position="252"/>
    </location>
</feature>
<feature type="transmembrane region" description="Helical" evidence="1">
    <location>
        <begin position="104"/>
        <end position="125"/>
    </location>
</feature>
<dbReference type="InterPro" id="IPR004699">
    <property type="entry name" value="PTS_IID_sorb"/>
</dbReference>
<evidence type="ECO:0000313" key="2">
    <source>
        <dbReference type="EMBL" id="MFD1881213.1"/>
    </source>
</evidence>
<organism evidence="2 3">
    <name type="scientific">Paracoccus pacificus</name>
    <dbReference type="NCBI Taxonomy" id="1463598"/>
    <lineage>
        <taxon>Bacteria</taxon>
        <taxon>Pseudomonadati</taxon>
        <taxon>Pseudomonadota</taxon>
        <taxon>Alphaproteobacteria</taxon>
        <taxon>Rhodobacterales</taxon>
        <taxon>Paracoccaceae</taxon>
        <taxon>Paracoccus</taxon>
    </lineage>
</organism>
<comment type="caution">
    <text evidence="2">The sequence shown here is derived from an EMBL/GenBank/DDBJ whole genome shotgun (WGS) entry which is preliminary data.</text>
</comment>
<dbReference type="EMBL" id="JBHUEN010000016">
    <property type="protein sequence ID" value="MFD1881213.1"/>
    <property type="molecule type" value="Genomic_DNA"/>
</dbReference>
<keyword evidence="3" id="KW-1185">Reference proteome</keyword>
<keyword evidence="1" id="KW-1133">Transmembrane helix</keyword>
<feature type="transmembrane region" description="Helical" evidence="1">
    <location>
        <begin position="146"/>
        <end position="166"/>
    </location>
</feature>
<evidence type="ECO:0000313" key="3">
    <source>
        <dbReference type="Proteomes" id="UP001597213"/>
    </source>
</evidence>
<name>A0ABW4R5H5_9RHOB</name>
<dbReference type="Pfam" id="PF03608">
    <property type="entry name" value="EII-GUT"/>
    <property type="match status" value="1"/>
</dbReference>
<evidence type="ECO:0000256" key="1">
    <source>
        <dbReference type="SAM" id="Phobius"/>
    </source>
</evidence>
<proteinExistence type="predicted"/>
<dbReference type="PANTHER" id="PTHR40399:SF1">
    <property type="entry name" value="PTS SYSTEM GLUCITOL_SORBITOL-SPECIFIC EIIC COMPONENT"/>
    <property type="match status" value="1"/>
</dbReference>
<keyword evidence="1" id="KW-0812">Transmembrane</keyword>